<feature type="compositionally biased region" description="Low complexity" evidence="1">
    <location>
        <begin position="201"/>
        <end position="210"/>
    </location>
</feature>
<gene>
    <name evidence="2" type="ORF">EJ08DRAFT_498464</name>
</gene>
<feature type="region of interest" description="Disordered" evidence="1">
    <location>
        <begin position="201"/>
        <end position="231"/>
    </location>
</feature>
<feature type="region of interest" description="Disordered" evidence="1">
    <location>
        <begin position="136"/>
        <end position="157"/>
    </location>
</feature>
<feature type="region of interest" description="Disordered" evidence="1">
    <location>
        <begin position="68"/>
        <end position="113"/>
    </location>
</feature>
<keyword evidence="3" id="KW-1185">Reference proteome</keyword>
<evidence type="ECO:0000313" key="2">
    <source>
        <dbReference type="EMBL" id="KAF2434272.1"/>
    </source>
</evidence>
<organism evidence="2 3">
    <name type="scientific">Tothia fuscella</name>
    <dbReference type="NCBI Taxonomy" id="1048955"/>
    <lineage>
        <taxon>Eukaryota</taxon>
        <taxon>Fungi</taxon>
        <taxon>Dikarya</taxon>
        <taxon>Ascomycota</taxon>
        <taxon>Pezizomycotina</taxon>
        <taxon>Dothideomycetes</taxon>
        <taxon>Pleosporomycetidae</taxon>
        <taxon>Venturiales</taxon>
        <taxon>Cylindrosympodiaceae</taxon>
        <taxon>Tothia</taxon>
    </lineage>
</organism>
<protein>
    <submittedName>
        <fullName evidence="2">Uncharacterized protein</fullName>
    </submittedName>
</protein>
<dbReference type="EMBL" id="MU007017">
    <property type="protein sequence ID" value="KAF2434272.1"/>
    <property type="molecule type" value="Genomic_DNA"/>
</dbReference>
<dbReference type="OrthoDB" id="3794485at2759"/>
<accession>A0A9P4U2T2</accession>
<dbReference type="Proteomes" id="UP000800235">
    <property type="component" value="Unassembled WGS sequence"/>
</dbReference>
<dbReference type="AlphaFoldDB" id="A0A9P4U2T2"/>
<evidence type="ECO:0000256" key="1">
    <source>
        <dbReference type="SAM" id="MobiDB-lite"/>
    </source>
</evidence>
<name>A0A9P4U2T2_9PEZI</name>
<evidence type="ECO:0000313" key="3">
    <source>
        <dbReference type="Proteomes" id="UP000800235"/>
    </source>
</evidence>
<reference evidence="2" key="1">
    <citation type="journal article" date="2020" name="Stud. Mycol.">
        <title>101 Dothideomycetes genomes: a test case for predicting lifestyles and emergence of pathogens.</title>
        <authorList>
            <person name="Haridas S."/>
            <person name="Albert R."/>
            <person name="Binder M."/>
            <person name="Bloem J."/>
            <person name="Labutti K."/>
            <person name="Salamov A."/>
            <person name="Andreopoulos B."/>
            <person name="Baker S."/>
            <person name="Barry K."/>
            <person name="Bills G."/>
            <person name="Bluhm B."/>
            <person name="Cannon C."/>
            <person name="Castanera R."/>
            <person name="Culley D."/>
            <person name="Daum C."/>
            <person name="Ezra D."/>
            <person name="Gonzalez J."/>
            <person name="Henrissat B."/>
            <person name="Kuo A."/>
            <person name="Liang C."/>
            <person name="Lipzen A."/>
            <person name="Lutzoni F."/>
            <person name="Magnuson J."/>
            <person name="Mondo S."/>
            <person name="Nolan M."/>
            <person name="Ohm R."/>
            <person name="Pangilinan J."/>
            <person name="Park H.-J."/>
            <person name="Ramirez L."/>
            <person name="Alfaro M."/>
            <person name="Sun H."/>
            <person name="Tritt A."/>
            <person name="Yoshinaga Y."/>
            <person name="Zwiers L.-H."/>
            <person name="Turgeon B."/>
            <person name="Goodwin S."/>
            <person name="Spatafora J."/>
            <person name="Crous P."/>
            <person name="Grigoriev I."/>
        </authorList>
    </citation>
    <scope>NUCLEOTIDE SEQUENCE</scope>
    <source>
        <strain evidence="2">CBS 130266</strain>
    </source>
</reference>
<feature type="compositionally biased region" description="Polar residues" evidence="1">
    <location>
        <begin position="218"/>
        <end position="231"/>
    </location>
</feature>
<sequence>MDEFHGHPPRKFKIFRKAGDSTSLDFDPPLKSDALFDALREAYPEEATHQQRHRRAVLEFFQSELSYESQGGPSASSGTESGYWSGSNSDSANQQSAGLSTINPIRLPSTNRATTYSRSKLAADSDHNKMQSMRVDFALPQNGKKQSPRAPMDDRRREEYRITKERGACEKHRKQKKRCNCNLPTPKQKQKQVEPIVVSNMTTSTSSSNSPETDVFVSGQSSEHSTQPPDSTQIVSTLSFDMMDDKFDINMIQPDSDTFSAFQVPNEPISRHWGHFSSLMMMLLYTALSTHPVWANIPHLVQSLRIRCRPSTMTLNPIGT</sequence>
<comment type="caution">
    <text evidence="2">The sequence shown here is derived from an EMBL/GenBank/DDBJ whole genome shotgun (WGS) entry which is preliminary data.</text>
</comment>
<proteinExistence type="predicted"/>